<evidence type="ECO:0000313" key="1">
    <source>
        <dbReference type="EMBL" id="GAT96243.1"/>
    </source>
</evidence>
<dbReference type="PANTHER" id="PTHR45661">
    <property type="entry name" value="SURFACE ANTIGEN"/>
    <property type="match status" value="1"/>
</dbReference>
<evidence type="ECO:0000313" key="2">
    <source>
        <dbReference type="Proteomes" id="UP000078387"/>
    </source>
</evidence>
<reference evidence="1 2" key="1">
    <citation type="submission" date="2016-05" db="EMBL/GenBank/DDBJ databases">
        <title>First whole genome sequencing of Entamoeba histolytica HM1:IMSS-clone-6.</title>
        <authorList>
            <person name="Mukherjee Avik.K."/>
            <person name="Izumyama S."/>
            <person name="Nakada-Tsukui K."/>
            <person name="Nozaki T."/>
        </authorList>
    </citation>
    <scope>NUCLEOTIDE SEQUENCE [LARGE SCALE GENOMIC DNA]</scope>
    <source>
        <strain evidence="1 2">HM1:IMSS clone 6</strain>
    </source>
</reference>
<dbReference type="Pfam" id="PF13306">
    <property type="entry name" value="LRR_5"/>
    <property type="match status" value="2"/>
</dbReference>
<proteinExistence type="predicted"/>
<dbReference type="EMBL" id="BDEQ01000001">
    <property type="protein sequence ID" value="GAT96243.1"/>
    <property type="molecule type" value="Genomic_DNA"/>
</dbReference>
<dbReference type="VEuPathDB" id="AmoebaDB:KM1_087280"/>
<dbReference type="VEuPathDB" id="AmoebaDB:EHI5A_074520"/>
<dbReference type="OMA" id="CLISKIG"/>
<organism evidence="1 2">
    <name type="scientific">Entamoeba histolytica</name>
    <dbReference type="NCBI Taxonomy" id="5759"/>
    <lineage>
        <taxon>Eukaryota</taxon>
        <taxon>Amoebozoa</taxon>
        <taxon>Evosea</taxon>
        <taxon>Archamoebae</taxon>
        <taxon>Mastigamoebida</taxon>
        <taxon>Entamoebidae</taxon>
        <taxon>Entamoeba</taxon>
    </lineage>
</organism>
<protein>
    <submittedName>
        <fullName evidence="1">Leucine rich repeat protein bspa family</fullName>
    </submittedName>
</protein>
<dbReference type="VEuPathDB" id="AmoebaDB:EHI8A_043660"/>
<name>A0A5K1TTV4_ENTHI</name>
<sequence length="573" mass="64862">MENDFDNPLIISLDSQVVTSRKTRSPRKRINKNERSTGVLTIRELSQSSINKECDDSIFYEPKNEEKKESQFKTILKSKLGDDEKYAVVEYMKNQIDCITFCFVSKSCKKIISEFSYNPVPITTIYPFYNITSLIRYSSNDPIITSQQVERIICTYPVSYSEAEELANNGMECTRIKLSREDVELNGITIPEEVDVIGENCFSECFNLRFVPFPPSVHQLERFAFSRCNSLTTVIIPSSITNIGEGCFNECCQLERLFLSSDLTIIGNDCFSGCTKLSFIKVEGESKKFFGLIPYWIAQLIEIENNIQCVNVEFTSYDRKIKDEIIPTTLKTLGEFCFSNSLNTSIIIPTNISKIKGSCFSNCSKLKSIIIPNTVVDLAYSSFFNCSSLTSITISNSLKELKDSTFSYCSSLVNISLPTSLTKIESRCFSYCTSLKSIELPLNVVELGDQCFSHCLSLHQIIISDSITKLGKECFLSCELLENIFLPNIQLIPISCFENCSNLLAITIPNASKLSAKCFKNCIELQAIVCDFINIPIKWEESSFEGCSKINKETLTNLKINYLEQHKTQKKKK</sequence>
<dbReference type="InterPro" id="IPR026906">
    <property type="entry name" value="LRR_5"/>
</dbReference>
<dbReference type="InterPro" id="IPR032675">
    <property type="entry name" value="LRR_dom_sf"/>
</dbReference>
<dbReference type="PANTHER" id="PTHR45661:SF3">
    <property type="entry name" value="IG-LIKE DOMAIN-CONTAINING PROTEIN"/>
    <property type="match status" value="1"/>
</dbReference>
<dbReference type="VEuPathDB" id="AmoebaDB:EHI_078570"/>
<dbReference type="AlphaFoldDB" id="A0A5K1TTV4"/>
<dbReference type="Gene3D" id="3.80.10.10">
    <property type="entry name" value="Ribonuclease Inhibitor"/>
    <property type="match status" value="4"/>
</dbReference>
<dbReference type="InterPro" id="IPR053139">
    <property type="entry name" value="Surface_bspA-like"/>
</dbReference>
<comment type="caution">
    <text evidence="1">The sequence shown here is derived from an EMBL/GenBank/DDBJ whole genome shotgun (WGS) entry which is preliminary data.</text>
</comment>
<dbReference type="Proteomes" id="UP000078387">
    <property type="component" value="Unassembled WGS sequence"/>
</dbReference>
<gene>
    <name evidence="1" type="ORF">CL6EHI_078570</name>
</gene>
<dbReference type="SUPFAM" id="SSF52058">
    <property type="entry name" value="L domain-like"/>
    <property type="match status" value="2"/>
</dbReference>
<accession>A0A5K1TTV4</accession>
<dbReference type="VEuPathDB" id="AmoebaDB:EHI7A_043600"/>